<dbReference type="PROSITE" id="PS50001">
    <property type="entry name" value="SH2"/>
    <property type="match status" value="1"/>
</dbReference>
<keyword evidence="5 10" id="KW-0067">ATP-binding</keyword>
<dbReference type="InterPro" id="IPR000980">
    <property type="entry name" value="SH2"/>
</dbReference>
<dbReference type="SUPFAM" id="SSF56112">
    <property type="entry name" value="Protein kinase-like (PK-like)"/>
    <property type="match status" value="1"/>
</dbReference>
<gene>
    <name evidence="15" type="ORF">Ciccas_014204</name>
</gene>
<evidence type="ECO:0000256" key="6">
    <source>
        <dbReference type="ARBA" id="ARBA00023137"/>
    </source>
</evidence>
<comment type="catalytic activity">
    <reaction evidence="7 11">
        <text>L-tyrosyl-[protein] + ATP = O-phospho-L-tyrosyl-[protein] + ADP + H(+)</text>
        <dbReference type="Rhea" id="RHEA:10596"/>
        <dbReference type="Rhea" id="RHEA-COMP:10136"/>
        <dbReference type="Rhea" id="RHEA-COMP:20101"/>
        <dbReference type="ChEBI" id="CHEBI:15378"/>
        <dbReference type="ChEBI" id="CHEBI:30616"/>
        <dbReference type="ChEBI" id="CHEBI:46858"/>
        <dbReference type="ChEBI" id="CHEBI:61978"/>
        <dbReference type="ChEBI" id="CHEBI:456216"/>
        <dbReference type="EC" id="2.7.10.2"/>
    </reaction>
</comment>
<evidence type="ECO:0000256" key="9">
    <source>
        <dbReference type="PROSITE-ProRule" id="PRU00192"/>
    </source>
</evidence>
<dbReference type="SMART" id="SM00252">
    <property type="entry name" value="SH2"/>
    <property type="match status" value="1"/>
</dbReference>
<reference evidence="15 16" key="1">
    <citation type="submission" date="2024-11" db="EMBL/GenBank/DDBJ databases">
        <title>Adaptive evolution of stress response genes in parasites aligns with host niche diversity.</title>
        <authorList>
            <person name="Hahn C."/>
            <person name="Resl P."/>
        </authorList>
    </citation>
    <scope>NUCLEOTIDE SEQUENCE [LARGE SCALE GENOMIC DNA]</scope>
    <source>
        <strain evidence="15">EGGRZ-B1_66</strain>
        <tissue evidence="15">Body</tissue>
    </source>
</reference>
<feature type="domain" description="SH2" evidence="12">
    <location>
        <begin position="98"/>
        <end position="196"/>
    </location>
</feature>
<evidence type="ECO:0000259" key="14">
    <source>
        <dbReference type="PROSITE" id="PS50011"/>
    </source>
</evidence>
<dbReference type="InterPro" id="IPR001245">
    <property type="entry name" value="Ser-Thr/Tyr_kinase_cat_dom"/>
</dbReference>
<dbReference type="InterPro" id="IPR008266">
    <property type="entry name" value="Tyr_kinase_AS"/>
</dbReference>
<evidence type="ECO:0000259" key="13">
    <source>
        <dbReference type="PROSITE" id="PS50002"/>
    </source>
</evidence>
<dbReference type="PROSITE" id="PS00109">
    <property type="entry name" value="PROTEIN_KINASE_TYR"/>
    <property type="match status" value="1"/>
</dbReference>
<dbReference type="Pfam" id="PF00018">
    <property type="entry name" value="SH3_1"/>
    <property type="match status" value="1"/>
</dbReference>
<comment type="similarity">
    <text evidence="11">Belongs to the protein kinase superfamily. Tyr protein kinase family.</text>
</comment>
<dbReference type="InterPro" id="IPR036028">
    <property type="entry name" value="SH3-like_dom_sf"/>
</dbReference>
<keyword evidence="3 10" id="KW-0547">Nucleotide-binding</keyword>
<keyword evidence="16" id="KW-1185">Reference proteome</keyword>
<organism evidence="15 16">
    <name type="scientific">Cichlidogyrus casuarinus</name>
    <dbReference type="NCBI Taxonomy" id="1844966"/>
    <lineage>
        <taxon>Eukaryota</taxon>
        <taxon>Metazoa</taxon>
        <taxon>Spiralia</taxon>
        <taxon>Lophotrochozoa</taxon>
        <taxon>Platyhelminthes</taxon>
        <taxon>Monogenea</taxon>
        <taxon>Monopisthocotylea</taxon>
        <taxon>Dactylogyridea</taxon>
        <taxon>Ancyrocephalidae</taxon>
        <taxon>Cichlidogyrus</taxon>
    </lineage>
</organism>
<feature type="domain" description="SH3" evidence="13">
    <location>
        <begin position="30"/>
        <end position="91"/>
    </location>
</feature>
<evidence type="ECO:0000256" key="1">
    <source>
        <dbReference type="ARBA" id="ARBA00022443"/>
    </source>
</evidence>
<evidence type="ECO:0000256" key="5">
    <source>
        <dbReference type="ARBA" id="ARBA00022840"/>
    </source>
</evidence>
<dbReference type="EC" id="2.7.10.2" evidence="11"/>
<keyword evidence="2 11" id="KW-0808">Transferase</keyword>
<dbReference type="Proteomes" id="UP001626550">
    <property type="component" value="Unassembled WGS sequence"/>
</dbReference>
<evidence type="ECO:0000256" key="10">
    <source>
        <dbReference type="PROSITE-ProRule" id="PRU10141"/>
    </source>
</evidence>
<comment type="caution">
    <text evidence="15">The sequence shown here is derived from an EMBL/GenBank/DDBJ whole genome shotgun (WGS) entry which is preliminary data.</text>
</comment>
<evidence type="ECO:0000256" key="11">
    <source>
        <dbReference type="RuleBase" id="RU362096"/>
    </source>
</evidence>
<evidence type="ECO:0000256" key="2">
    <source>
        <dbReference type="ARBA" id="ARBA00022679"/>
    </source>
</evidence>
<dbReference type="PRINTS" id="PR00401">
    <property type="entry name" value="SH2DOMAIN"/>
</dbReference>
<feature type="binding site" evidence="10">
    <location>
        <position position="244"/>
    </location>
    <ligand>
        <name>ATP</name>
        <dbReference type="ChEBI" id="CHEBI:30616"/>
    </ligand>
</feature>
<dbReference type="GO" id="GO:0004715">
    <property type="term" value="F:non-membrane spanning protein tyrosine kinase activity"/>
    <property type="evidence" value="ECO:0007669"/>
    <property type="project" value="UniProtKB-EC"/>
</dbReference>
<dbReference type="PROSITE" id="PS50002">
    <property type="entry name" value="SH3"/>
    <property type="match status" value="1"/>
</dbReference>
<dbReference type="InterPro" id="IPR050198">
    <property type="entry name" value="Non-receptor_tyrosine_kinases"/>
</dbReference>
<dbReference type="Pfam" id="PF07714">
    <property type="entry name" value="PK_Tyr_Ser-Thr"/>
    <property type="match status" value="1"/>
</dbReference>
<dbReference type="PROSITE" id="PS50011">
    <property type="entry name" value="PROTEIN_KINASE_DOM"/>
    <property type="match status" value="1"/>
</dbReference>
<evidence type="ECO:0000313" key="16">
    <source>
        <dbReference type="Proteomes" id="UP001626550"/>
    </source>
</evidence>
<dbReference type="Gene3D" id="2.30.30.40">
    <property type="entry name" value="SH3 Domains"/>
    <property type="match status" value="1"/>
</dbReference>
<dbReference type="InterPro" id="IPR001452">
    <property type="entry name" value="SH3_domain"/>
</dbReference>
<dbReference type="AlphaFoldDB" id="A0ABD2PLJ8"/>
<evidence type="ECO:0000256" key="3">
    <source>
        <dbReference type="ARBA" id="ARBA00022741"/>
    </source>
</evidence>
<keyword evidence="8" id="KW-0727">SH2 domain</keyword>
<dbReference type="PANTHER" id="PTHR24418">
    <property type="entry name" value="TYROSINE-PROTEIN KINASE"/>
    <property type="match status" value="1"/>
</dbReference>
<dbReference type="InterPro" id="IPR036860">
    <property type="entry name" value="SH2_dom_sf"/>
</dbReference>
<dbReference type="SUPFAM" id="SSF50044">
    <property type="entry name" value="SH3-domain"/>
    <property type="match status" value="1"/>
</dbReference>
<dbReference type="SMART" id="SM00326">
    <property type="entry name" value="SH3"/>
    <property type="match status" value="1"/>
</dbReference>
<dbReference type="InterPro" id="IPR011009">
    <property type="entry name" value="Kinase-like_dom_sf"/>
</dbReference>
<dbReference type="EMBL" id="JBJKFK010007781">
    <property type="protein sequence ID" value="KAL3307286.1"/>
    <property type="molecule type" value="Genomic_DNA"/>
</dbReference>
<dbReference type="SUPFAM" id="SSF55550">
    <property type="entry name" value="SH2 domain"/>
    <property type="match status" value="1"/>
</dbReference>
<dbReference type="CDD" id="cd00174">
    <property type="entry name" value="SH3"/>
    <property type="match status" value="1"/>
</dbReference>
<protein>
    <recommendedName>
        <fullName evidence="11">Tyrosine-protein kinase</fullName>
        <ecNumber evidence="11">2.7.10.2</ecNumber>
    </recommendedName>
</protein>
<dbReference type="Pfam" id="PF00017">
    <property type="entry name" value="SH2"/>
    <property type="match status" value="1"/>
</dbReference>
<keyword evidence="1 9" id="KW-0728">SH3 domain</keyword>
<dbReference type="InterPro" id="IPR017441">
    <property type="entry name" value="Protein_kinase_ATP_BS"/>
</dbReference>
<keyword evidence="4 11" id="KW-0418">Kinase</keyword>
<evidence type="ECO:0000313" key="15">
    <source>
        <dbReference type="EMBL" id="KAL3307286.1"/>
    </source>
</evidence>
<feature type="domain" description="Protein kinase" evidence="14">
    <location>
        <begin position="216"/>
        <end position="418"/>
    </location>
</feature>
<dbReference type="Gene3D" id="1.10.510.10">
    <property type="entry name" value="Transferase(Phosphotransferase) domain 1"/>
    <property type="match status" value="1"/>
</dbReference>
<name>A0ABD2PLJ8_9PLAT</name>
<dbReference type="PROSITE" id="PS00107">
    <property type="entry name" value="PROTEIN_KINASE_ATP"/>
    <property type="match status" value="1"/>
</dbReference>
<evidence type="ECO:0000256" key="8">
    <source>
        <dbReference type="PROSITE-ProRule" id="PRU00191"/>
    </source>
</evidence>
<dbReference type="InterPro" id="IPR000719">
    <property type="entry name" value="Prot_kinase_dom"/>
</dbReference>
<evidence type="ECO:0000256" key="7">
    <source>
        <dbReference type="ARBA" id="ARBA00051245"/>
    </source>
</evidence>
<dbReference type="Gene3D" id="3.30.505.10">
    <property type="entry name" value="SH2 domain"/>
    <property type="match status" value="1"/>
</dbReference>
<proteinExistence type="inferred from homology"/>
<sequence length="418" mass="47367">MGQHSSSAKASNESKFFVGLRMNAERRQEPEYDRVVAIYPFNAEEADCFSFLKGDMFYFLSSTDDGWWKVLHPDTRTKGFVPCSYFVMDDSSPEGGEAWYPYVTRNGADSRLLAVGLENGTYMLRHSSKPNSYALSVRCEGTLGPQDCEVKHYKIYRDHSGTLGITPTKRFTSIQELLDHYTSQADGLCCKLHSPCPREYNPPVDFGEFEISRSRIHLDKNIGKGSFGSVYRATLNKSVQVAVKVPIRPKYIDDFLKEARIMHQLYHERIVRLLGICTQPESQPVYIITELMGRGALHNFLRGKEGALMQLPQLIRILWQISQGMAYLESKAFIHGDLRAANILVSDEFQVKVADFGLARQLGATNLAKERFPVKWTAPEAGSSKKRFSTKSDVWSFGVLMWEVVTYGLVPYPSQFTT</sequence>
<accession>A0ABD2PLJ8</accession>
<keyword evidence="6 11" id="KW-0829">Tyrosine-protein kinase</keyword>
<evidence type="ECO:0000256" key="4">
    <source>
        <dbReference type="ARBA" id="ARBA00022777"/>
    </source>
</evidence>
<evidence type="ECO:0000259" key="12">
    <source>
        <dbReference type="PROSITE" id="PS50001"/>
    </source>
</evidence>
<dbReference type="PRINTS" id="PR00109">
    <property type="entry name" value="TYRKINASE"/>
</dbReference>
<dbReference type="GO" id="GO:0005524">
    <property type="term" value="F:ATP binding"/>
    <property type="evidence" value="ECO:0007669"/>
    <property type="project" value="UniProtKB-UniRule"/>
</dbReference>